<dbReference type="InterPro" id="IPR038404">
    <property type="entry name" value="TRAP_DctP_sf"/>
</dbReference>
<keyword evidence="5" id="KW-1185">Reference proteome</keyword>
<dbReference type="GO" id="GO:0055085">
    <property type="term" value="P:transmembrane transport"/>
    <property type="evidence" value="ECO:0007669"/>
    <property type="project" value="InterPro"/>
</dbReference>
<dbReference type="NCBIfam" id="NF037995">
    <property type="entry name" value="TRAP_S1"/>
    <property type="match status" value="1"/>
</dbReference>
<reference evidence="4 5" key="1">
    <citation type="submission" date="2018-09" db="EMBL/GenBank/DDBJ databases">
        <title>Paracoccus onubensis nov. sp. a moderate halophilic bacterium isolated from Gruta de las Maravillas (Aracena, Spain).</title>
        <authorList>
            <person name="Jurado V."/>
            <person name="Gutierrez-Patricio S."/>
            <person name="Gonzalez-Pimentel J.L."/>
            <person name="Laiz L."/>
            <person name="Saiz-Jimenez C."/>
        </authorList>
    </citation>
    <scope>NUCLEOTIDE SEQUENCE [LARGE SCALE GENOMIC DNA]</scope>
    <source>
        <strain evidence="4 5">DSM 19484</strain>
    </source>
</reference>
<gene>
    <name evidence="4" type="ORF">D3P06_05655</name>
</gene>
<dbReference type="PANTHER" id="PTHR33376:SF15">
    <property type="entry name" value="BLL6794 PROTEIN"/>
    <property type="match status" value="1"/>
</dbReference>
<proteinExistence type="predicted"/>
<evidence type="ECO:0000313" key="5">
    <source>
        <dbReference type="Proteomes" id="UP000285530"/>
    </source>
</evidence>
<dbReference type="PANTHER" id="PTHR33376">
    <property type="match status" value="1"/>
</dbReference>
<accession>A0A418ZZ62</accession>
<dbReference type="Proteomes" id="UP000285530">
    <property type="component" value="Unassembled WGS sequence"/>
</dbReference>
<dbReference type="OrthoDB" id="7822595at2"/>
<comment type="caution">
    <text evidence="4">The sequence shown here is derived from an EMBL/GenBank/DDBJ whole genome shotgun (WGS) entry which is preliminary data.</text>
</comment>
<dbReference type="Gene3D" id="3.40.190.170">
    <property type="entry name" value="Bacterial extracellular solute-binding protein, family 7"/>
    <property type="match status" value="1"/>
</dbReference>
<dbReference type="Pfam" id="PF03480">
    <property type="entry name" value="DctP"/>
    <property type="match status" value="1"/>
</dbReference>
<evidence type="ECO:0000313" key="4">
    <source>
        <dbReference type="EMBL" id="RJL05832.1"/>
    </source>
</evidence>
<dbReference type="GO" id="GO:0042597">
    <property type="term" value="C:periplasmic space"/>
    <property type="evidence" value="ECO:0007669"/>
    <property type="project" value="UniProtKB-SubCell"/>
</dbReference>
<keyword evidence="3" id="KW-0574">Periplasm</keyword>
<protein>
    <submittedName>
        <fullName evidence="4">C4-dicarboxylate ABC transporter substrate-binding protein</fullName>
    </submittedName>
</protein>
<evidence type="ECO:0000256" key="2">
    <source>
        <dbReference type="ARBA" id="ARBA00022729"/>
    </source>
</evidence>
<evidence type="ECO:0000256" key="3">
    <source>
        <dbReference type="ARBA" id="ARBA00022764"/>
    </source>
</evidence>
<keyword evidence="2" id="KW-0732">Signal</keyword>
<dbReference type="InterPro" id="IPR018389">
    <property type="entry name" value="DctP_fam"/>
</dbReference>
<dbReference type="AlphaFoldDB" id="A0A418ZZ62"/>
<name>A0A418ZZ62_9RHOB</name>
<dbReference type="EMBL" id="QZEV01000017">
    <property type="protein sequence ID" value="RJL05832.1"/>
    <property type="molecule type" value="Genomic_DNA"/>
</dbReference>
<organism evidence="4 5">
    <name type="scientific">Paracoccus aestuarii</name>
    <dbReference type="NCBI Taxonomy" id="453842"/>
    <lineage>
        <taxon>Bacteria</taxon>
        <taxon>Pseudomonadati</taxon>
        <taxon>Pseudomonadota</taxon>
        <taxon>Alphaproteobacteria</taxon>
        <taxon>Rhodobacterales</taxon>
        <taxon>Paracoccaceae</taxon>
        <taxon>Paracoccus</taxon>
    </lineage>
</organism>
<evidence type="ECO:0000256" key="1">
    <source>
        <dbReference type="ARBA" id="ARBA00004418"/>
    </source>
</evidence>
<dbReference type="CDD" id="cd13665">
    <property type="entry name" value="PBP2_TRAP_Dctp3_4"/>
    <property type="match status" value="1"/>
</dbReference>
<sequence length="346" mass="37376">MTMTDHRTALGALLGGVLLAMPVAAQDITLTLHHFLGAQAPAHSQMLEPWAERIAEASDGRVRIEIYPSMTLGGRPPELVNQVRDGVVDMIWTLNGYTPGLFPRSEVFELPNVFGNDPAAANLAMRAMMDELAPDFAGTEVLFLHSHAGNAIQTGSIEARSPADLAGRDLRTPSRTGAWAIEALGGNAIAMPVPELPQALQRGTVAGALIPWEIIAPLQLQEQTDFQIEGHDRYRFGTSVFQVSMNQARWDSLPEDIRQIFRDHSDEAWLAEVGAIWRAADDRGIGLAVDAGNTHVTLTEDETAAFRDALEPVVQRWIDDVTPQGVDGAGLVARARDAIAAQAGSE</sequence>
<comment type="subcellular location">
    <subcellularLocation>
        <location evidence="1">Periplasm</location>
    </subcellularLocation>
</comment>